<evidence type="ECO:0000259" key="9">
    <source>
        <dbReference type="Pfam" id="PF13953"/>
    </source>
</evidence>
<keyword evidence="4" id="KW-1134">Transmembrane beta strand</keyword>
<sequence length="800" mass="87351">MAGRSKESDLSRFLSNVELPAGRHKLDVYVNDLWKGRFKVLLGSTREDVKIASTAISELGLQTSWVSPAADSDNWIPVQYISEGATFVLDISTQSLRVSVPQAYVRRTDESYIDPQFWDPGLPALILGYNAVYNRLEAQSTNVATNDFYSGLNLGVNIGGWQFRELGSASKRSDERIQYQSNLRYAQNNIASLKSVVRVGEFYSGGELFESVKTKGVGLSSDINMLPNSMQAFSPVVRGTARTNALVIVKQNGSIIYQENVPPGPFVIDALPQTGSAGDLTVIVQEASGEVTSFTIPFSSVPSMLKAGVSKYALTLGSAVQPNTNYTPDFFQATWQRGLDNRATGYLGSTMSPEYQAYLIGGAFNLPVGALSLDVTHARTDLKERNFTGQSIRITYSKLLDATATNFTLGAFRYSSANFYTFDDAIYAKENNFSKNRKKYQNRFDIHQTEDTSVIDMKTWDSLTGARPRNNFSLNISQRLPGEWGSVYFAGVQRDYWGSNKKSREYQFGFSKSFNQVSISLSVNKVRDSHGHEQTRSYIGFTIPFEMFSNRATLASSVSFAESRYSQSNTSVSGSALQSQRLSYSVAASHDPENRAISVGSTYRANNVTVGGTLGEASDYRQFGLDARGTVVMIPGKILASNDMGNTMLVVEAPKAKGMVVNGDASVVTDEDGYALVPYASPYRTNSIMLSEGANTSGGRVIGNVAHSVPFADAVAKVTFKTDLRQALNFRALHANGSPLPFGAEVLDQAGNSIGYVGQASTLYINYDKRPSQLTVRMHDSVCAINLPDVLAPRASVSCR</sequence>
<reference evidence="11 12" key="1">
    <citation type="submission" date="2018-03" db="EMBL/GenBank/DDBJ databases">
        <title>Complete genome sequence of Pseudomonas fluorescens sp. G7.</title>
        <authorList>
            <person name="Gao C.-H."/>
            <person name="Li Z."/>
            <person name="Cai P."/>
        </authorList>
    </citation>
    <scope>NUCLEOTIDE SEQUENCE [LARGE SCALE GENOMIC DNA]</scope>
    <source>
        <strain evidence="11 12">G7</strain>
    </source>
</reference>
<protein>
    <submittedName>
        <fullName evidence="11">Usher protein FimD</fullName>
    </submittedName>
</protein>
<dbReference type="InterPro" id="IPR043142">
    <property type="entry name" value="PapC-like_C_sf"/>
</dbReference>
<evidence type="ECO:0000256" key="6">
    <source>
        <dbReference type="ARBA" id="ARBA00022729"/>
    </source>
</evidence>
<dbReference type="PANTHER" id="PTHR30451">
    <property type="entry name" value="OUTER MEMBRANE USHER PROTEIN"/>
    <property type="match status" value="1"/>
</dbReference>
<dbReference type="SUPFAM" id="SSF141729">
    <property type="entry name" value="FimD N-terminal domain-like"/>
    <property type="match status" value="1"/>
</dbReference>
<evidence type="ECO:0000256" key="1">
    <source>
        <dbReference type="ARBA" id="ARBA00004571"/>
    </source>
</evidence>
<dbReference type="InterPro" id="IPR025949">
    <property type="entry name" value="PapC-like_C"/>
</dbReference>
<evidence type="ECO:0000256" key="2">
    <source>
        <dbReference type="ARBA" id="ARBA00008064"/>
    </source>
</evidence>
<keyword evidence="6" id="KW-0732">Signal</keyword>
<dbReference type="Gene3D" id="2.60.40.2070">
    <property type="match status" value="1"/>
</dbReference>
<dbReference type="GO" id="GO:0009297">
    <property type="term" value="P:pilus assembly"/>
    <property type="evidence" value="ECO:0007669"/>
    <property type="project" value="InterPro"/>
</dbReference>
<keyword evidence="3" id="KW-0813">Transport</keyword>
<keyword evidence="5" id="KW-0812">Transmembrane</keyword>
<dbReference type="InterPro" id="IPR037224">
    <property type="entry name" value="PapC_N_sf"/>
</dbReference>
<gene>
    <name evidence="11" type="ORF">C6Y56_14470</name>
</gene>
<organism evidence="11 12">
    <name type="scientific">Pseudomonas fluorescens</name>
    <dbReference type="NCBI Taxonomy" id="294"/>
    <lineage>
        <taxon>Bacteria</taxon>
        <taxon>Pseudomonadati</taxon>
        <taxon>Pseudomonadota</taxon>
        <taxon>Gammaproteobacteria</taxon>
        <taxon>Pseudomonadales</taxon>
        <taxon>Pseudomonadaceae</taxon>
        <taxon>Pseudomonas</taxon>
    </lineage>
</organism>
<feature type="domain" description="PapC N-terminal" evidence="10">
    <location>
        <begin position="4"/>
        <end position="131"/>
    </location>
</feature>
<name>A0A7Z3CBD0_PSEFL</name>
<dbReference type="Gene3D" id="2.60.40.2610">
    <property type="entry name" value="Outer membrane usher protein FimD, plug domain"/>
    <property type="match status" value="1"/>
</dbReference>
<dbReference type="AlphaFoldDB" id="A0A7Z3CBD0"/>
<proteinExistence type="inferred from homology"/>
<keyword evidence="8" id="KW-0998">Cell outer membrane</keyword>
<comment type="similarity">
    <text evidence="2">Belongs to the fimbrial export usher family.</text>
</comment>
<evidence type="ECO:0000256" key="8">
    <source>
        <dbReference type="ARBA" id="ARBA00023237"/>
    </source>
</evidence>
<dbReference type="InterPro" id="IPR000015">
    <property type="entry name" value="Fimb_usher"/>
</dbReference>
<dbReference type="GO" id="GO:0015473">
    <property type="term" value="F:fimbrial usher porin activity"/>
    <property type="evidence" value="ECO:0007669"/>
    <property type="project" value="InterPro"/>
</dbReference>
<evidence type="ECO:0000259" key="10">
    <source>
        <dbReference type="Pfam" id="PF13954"/>
    </source>
</evidence>
<dbReference type="Gene3D" id="3.10.20.410">
    <property type="match status" value="1"/>
</dbReference>
<evidence type="ECO:0000256" key="7">
    <source>
        <dbReference type="ARBA" id="ARBA00023136"/>
    </source>
</evidence>
<evidence type="ECO:0000256" key="5">
    <source>
        <dbReference type="ARBA" id="ARBA00022692"/>
    </source>
</evidence>
<evidence type="ECO:0000256" key="3">
    <source>
        <dbReference type="ARBA" id="ARBA00022448"/>
    </source>
</evidence>
<dbReference type="Pfam" id="PF00577">
    <property type="entry name" value="Usher"/>
    <property type="match status" value="1"/>
</dbReference>
<evidence type="ECO:0000256" key="4">
    <source>
        <dbReference type="ARBA" id="ARBA00022452"/>
    </source>
</evidence>
<evidence type="ECO:0000313" key="11">
    <source>
        <dbReference type="EMBL" id="QJP98568.1"/>
    </source>
</evidence>
<accession>A0A7Z3CBD0</accession>
<dbReference type="EMBL" id="CP027561">
    <property type="protein sequence ID" value="QJP98568.1"/>
    <property type="molecule type" value="Genomic_DNA"/>
</dbReference>
<comment type="subcellular location">
    <subcellularLocation>
        <location evidence="1">Cell outer membrane</location>
        <topology evidence="1">Multi-pass membrane protein</topology>
    </subcellularLocation>
</comment>
<evidence type="ECO:0000313" key="12">
    <source>
        <dbReference type="Proteomes" id="UP000501669"/>
    </source>
</evidence>
<keyword evidence="7" id="KW-0472">Membrane</keyword>
<dbReference type="Gene3D" id="2.60.40.3110">
    <property type="match status" value="1"/>
</dbReference>
<dbReference type="GO" id="GO:0009279">
    <property type="term" value="C:cell outer membrane"/>
    <property type="evidence" value="ECO:0007669"/>
    <property type="project" value="UniProtKB-SubCell"/>
</dbReference>
<dbReference type="InterPro" id="IPR042186">
    <property type="entry name" value="FimD_plug_dom"/>
</dbReference>
<dbReference type="Pfam" id="PF13954">
    <property type="entry name" value="PapC_N"/>
    <property type="match status" value="1"/>
</dbReference>
<dbReference type="Pfam" id="PF13953">
    <property type="entry name" value="PapC_C"/>
    <property type="match status" value="1"/>
</dbReference>
<dbReference type="Proteomes" id="UP000501669">
    <property type="component" value="Chromosome"/>
</dbReference>
<feature type="domain" description="PapC-like C-terminal" evidence="9">
    <location>
        <begin position="731"/>
        <end position="786"/>
    </location>
</feature>
<dbReference type="PANTHER" id="PTHR30451:SF3">
    <property type="entry name" value="OUTER MEMBRANE USHER PROTEIN HTRE-RELATED"/>
    <property type="match status" value="1"/>
</dbReference>
<dbReference type="InterPro" id="IPR025885">
    <property type="entry name" value="PapC_N"/>
</dbReference>